<dbReference type="FunFam" id="3.40.50.10490:FF:000001">
    <property type="entry name" value="Glutamine--fructose-6-phosphate aminotransferase [isomerizing]"/>
    <property type="match status" value="1"/>
</dbReference>
<sequence length="608" mass="66094">MGVLMCGVLGVVSSCQAVPLLLCGLRQLEYRGYDSCGIAVLDRGGIQVRRSCGKVARLSELVSSGEGTLRGNVGIAHTRWATHGVPKIENAHPICVGKVAVVHNGIVENYPSIRERLEANGSRFCTDTDTEVIPHLVGSLLQAGLPPRYAVRKALEEIEGSFAVIFMLAGHSSLLATCRMLPLVVGCGTDANLVSSDEYVLSKYAQRICYLQDNHIAEISLNDVKIYNESDEALDYETILISAPSTSTDKAPYEHFMLKEIHEQPKVIRDTIDQFISYGSVEFACNADLFKSLTHLTIVGSGSSYMAGLIAKYWLESIANIRVLLSIASEFRYHRMQISENDVFLFISQSGETADTLAALRHARRQHSTVISLTNVPRNSMESISDIALKILAGPEVGVASTKTFSAQLAVLACFSLWLAKVRCVIAQSTYEQLLEALQCVAQHASEALGTSIESVANLILHYNRVIIMGRGTCYGVALEAALKIRELSYIHTIGIASGELKHGSIALVDESLPVIAIAPYNETFTKNLVSIQEVSARKGIVVAFTDRKGAQKLKHLCRAVVELPETNAFSLPIVYTIAAQLLAYSIAVKKGLDADQPRNLAKSVTVE</sequence>
<evidence type="ECO:0000259" key="9">
    <source>
        <dbReference type="PROSITE" id="PS51464"/>
    </source>
</evidence>
<dbReference type="InterPro" id="IPR047084">
    <property type="entry name" value="GFAT_N"/>
</dbReference>
<evidence type="ECO:0000256" key="1">
    <source>
        <dbReference type="ARBA" id="ARBA00001031"/>
    </source>
</evidence>
<keyword evidence="11" id="KW-1185">Reference proteome</keyword>
<evidence type="ECO:0000256" key="5">
    <source>
        <dbReference type="ARBA" id="ARBA00022679"/>
    </source>
</evidence>
<dbReference type="NCBIfam" id="NF001484">
    <property type="entry name" value="PRK00331.1"/>
    <property type="match status" value="1"/>
</dbReference>
<dbReference type="AlphaFoldDB" id="B9KGQ0"/>
<dbReference type="Proteomes" id="UP000007307">
    <property type="component" value="Chromosome"/>
</dbReference>
<evidence type="ECO:0000256" key="3">
    <source>
        <dbReference type="ARBA" id="ARBA00016090"/>
    </source>
</evidence>
<dbReference type="GO" id="GO:0005829">
    <property type="term" value="C:cytosol"/>
    <property type="evidence" value="ECO:0007669"/>
    <property type="project" value="TreeGrafter"/>
</dbReference>
<feature type="domain" description="SIS" evidence="9">
    <location>
        <begin position="456"/>
        <end position="598"/>
    </location>
</feature>
<dbReference type="GO" id="GO:0004360">
    <property type="term" value="F:glutamine-fructose-6-phosphate transaminase (isomerizing) activity"/>
    <property type="evidence" value="ECO:0007669"/>
    <property type="project" value="UniProtKB-EC"/>
</dbReference>
<dbReference type="SUPFAM" id="SSF56235">
    <property type="entry name" value="N-terminal nucleophile aminohydrolases (Ntn hydrolases)"/>
    <property type="match status" value="1"/>
</dbReference>
<dbReference type="InterPro" id="IPR029055">
    <property type="entry name" value="Ntn_hydrolases_N"/>
</dbReference>
<dbReference type="Pfam" id="PF13522">
    <property type="entry name" value="GATase_6"/>
    <property type="match status" value="1"/>
</dbReference>
<dbReference type="PANTHER" id="PTHR10937:SF0">
    <property type="entry name" value="GLUTAMINE--FRUCTOSE-6-PHOSPHATE TRANSAMINASE (ISOMERIZING)"/>
    <property type="match status" value="1"/>
</dbReference>
<keyword evidence="5 10" id="KW-0808">Transferase</keyword>
<dbReference type="InterPro" id="IPR035490">
    <property type="entry name" value="GlmS/FrlB_SIS"/>
</dbReference>
<dbReference type="Pfam" id="PF01380">
    <property type="entry name" value="SIS"/>
    <property type="match status" value="2"/>
</dbReference>
<dbReference type="InterPro" id="IPR001347">
    <property type="entry name" value="SIS_dom"/>
</dbReference>
<dbReference type="InterPro" id="IPR046348">
    <property type="entry name" value="SIS_dom_sf"/>
</dbReference>
<dbReference type="InterPro" id="IPR035466">
    <property type="entry name" value="GlmS/AgaS_SIS"/>
</dbReference>
<dbReference type="GO" id="GO:0097367">
    <property type="term" value="F:carbohydrate derivative binding"/>
    <property type="evidence" value="ECO:0007669"/>
    <property type="project" value="InterPro"/>
</dbReference>
<dbReference type="SUPFAM" id="SSF53697">
    <property type="entry name" value="SIS domain"/>
    <property type="match status" value="1"/>
</dbReference>
<dbReference type="STRING" id="320483.AMF_772"/>
<dbReference type="InterPro" id="IPR005855">
    <property type="entry name" value="GFAT"/>
</dbReference>
<proteinExistence type="predicted"/>
<dbReference type="GO" id="GO:0006487">
    <property type="term" value="P:protein N-linked glycosylation"/>
    <property type="evidence" value="ECO:0007669"/>
    <property type="project" value="TreeGrafter"/>
</dbReference>
<keyword evidence="6" id="KW-0677">Repeat</keyword>
<dbReference type="GO" id="GO:0006002">
    <property type="term" value="P:fructose 6-phosphate metabolic process"/>
    <property type="evidence" value="ECO:0007669"/>
    <property type="project" value="TreeGrafter"/>
</dbReference>
<dbReference type="Gene3D" id="3.60.20.10">
    <property type="entry name" value="Glutamine Phosphoribosylpyrophosphate, subunit 1, domain 1"/>
    <property type="match status" value="1"/>
</dbReference>
<evidence type="ECO:0000259" key="8">
    <source>
        <dbReference type="PROSITE" id="PS51278"/>
    </source>
</evidence>
<dbReference type="KEGG" id="amf:AMF_772"/>
<reference evidence="10 11" key="1">
    <citation type="journal article" date="2009" name="BMC Genomics">
        <title>Conservation in the face of diversity: multistrain analysis of an intracellular bacterium.</title>
        <authorList>
            <person name="Dark M.J."/>
            <person name="Herndon D.R."/>
            <person name="Kappmeyer L.S."/>
            <person name="Gonzales M.P."/>
            <person name="Nordeen E."/>
            <person name="Palmer G.H."/>
            <person name="Knowles D.P. Jr."/>
            <person name="Brayton K.A."/>
        </authorList>
    </citation>
    <scope>NUCLEOTIDE SEQUENCE [LARGE SCALE GENOMIC DNA]</scope>
    <source>
        <strain evidence="10 11">Florida</strain>
    </source>
</reference>
<feature type="domain" description="Glutamine amidotransferase type-2" evidence="8">
    <location>
        <begin position="6"/>
        <end position="222"/>
    </location>
</feature>
<evidence type="ECO:0000313" key="11">
    <source>
        <dbReference type="Proteomes" id="UP000007307"/>
    </source>
</evidence>
<evidence type="ECO:0000256" key="6">
    <source>
        <dbReference type="ARBA" id="ARBA00022737"/>
    </source>
</evidence>
<dbReference type="Gene3D" id="3.40.50.10490">
    <property type="entry name" value="Glucose-6-phosphate isomerase like protein, domain 1"/>
    <property type="match status" value="2"/>
</dbReference>
<dbReference type="HOGENOM" id="CLU_012520_7_1_5"/>
<dbReference type="eggNOG" id="COG0449">
    <property type="taxonomic scope" value="Bacteria"/>
</dbReference>
<dbReference type="PANTHER" id="PTHR10937">
    <property type="entry name" value="GLUCOSAMINE--FRUCTOSE-6-PHOSPHATE AMINOTRANSFERASE, ISOMERIZING"/>
    <property type="match status" value="1"/>
</dbReference>
<dbReference type="CDD" id="cd05009">
    <property type="entry name" value="SIS_GlmS_GlmD_2"/>
    <property type="match status" value="1"/>
</dbReference>
<feature type="domain" description="SIS" evidence="9">
    <location>
        <begin position="286"/>
        <end position="425"/>
    </location>
</feature>
<dbReference type="CDD" id="cd05008">
    <property type="entry name" value="SIS_GlmS_GlmD_1"/>
    <property type="match status" value="1"/>
</dbReference>
<evidence type="ECO:0000313" key="10">
    <source>
        <dbReference type="EMBL" id="ACM49604.1"/>
    </source>
</evidence>
<dbReference type="GO" id="GO:0006047">
    <property type="term" value="P:UDP-N-acetylglucosamine metabolic process"/>
    <property type="evidence" value="ECO:0007669"/>
    <property type="project" value="TreeGrafter"/>
</dbReference>
<dbReference type="EMBL" id="CP001079">
    <property type="protein sequence ID" value="ACM49604.1"/>
    <property type="molecule type" value="Genomic_DNA"/>
</dbReference>
<accession>B9KGQ0</accession>
<gene>
    <name evidence="10" type="primary">glmS</name>
    <name evidence="10" type="ordered locus">AMF_772</name>
</gene>
<keyword evidence="4 10" id="KW-0032">Aminotransferase</keyword>
<dbReference type="PROSITE" id="PS51278">
    <property type="entry name" value="GATASE_TYPE_2"/>
    <property type="match status" value="1"/>
</dbReference>
<evidence type="ECO:0000256" key="7">
    <source>
        <dbReference type="ARBA" id="ARBA00022962"/>
    </source>
</evidence>
<evidence type="ECO:0000256" key="4">
    <source>
        <dbReference type="ARBA" id="ARBA00022576"/>
    </source>
</evidence>
<dbReference type="NCBIfam" id="TIGR01135">
    <property type="entry name" value="glmS"/>
    <property type="match status" value="1"/>
</dbReference>
<organism evidence="10 11">
    <name type="scientific">Anaplasma marginale (strain Florida)</name>
    <dbReference type="NCBI Taxonomy" id="320483"/>
    <lineage>
        <taxon>Bacteria</taxon>
        <taxon>Pseudomonadati</taxon>
        <taxon>Pseudomonadota</taxon>
        <taxon>Alphaproteobacteria</taxon>
        <taxon>Rickettsiales</taxon>
        <taxon>Anaplasmataceae</taxon>
        <taxon>Anaplasma</taxon>
    </lineage>
</organism>
<dbReference type="InterPro" id="IPR017932">
    <property type="entry name" value="GATase_2_dom"/>
</dbReference>
<comment type="catalytic activity">
    <reaction evidence="1">
        <text>D-fructose 6-phosphate + L-glutamine = D-glucosamine 6-phosphate + L-glutamate</text>
        <dbReference type="Rhea" id="RHEA:13237"/>
        <dbReference type="ChEBI" id="CHEBI:29985"/>
        <dbReference type="ChEBI" id="CHEBI:58359"/>
        <dbReference type="ChEBI" id="CHEBI:58725"/>
        <dbReference type="ChEBI" id="CHEBI:61527"/>
        <dbReference type="EC" id="2.6.1.16"/>
    </reaction>
</comment>
<dbReference type="CDD" id="cd00714">
    <property type="entry name" value="GFAT"/>
    <property type="match status" value="1"/>
</dbReference>
<dbReference type="PROSITE" id="PS51464">
    <property type="entry name" value="SIS"/>
    <property type="match status" value="2"/>
</dbReference>
<keyword evidence="7" id="KW-0315">Glutamine amidotransferase</keyword>
<dbReference type="EC" id="2.6.1.16" evidence="2"/>
<evidence type="ECO:0000256" key="2">
    <source>
        <dbReference type="ARBA" id="ARBA00012916"/>
    </source>
</evidence>
<protein>
    <recommendedName>
        <fullName evidence="3">Glutamine--fructose-6-phosphate aminotransferase [isomerizing]</fullName>
        <ecNumber evidence="2">2.6.1.16</ecNumber>
    </recommendedName>
</protein>
<name>B9KGQ0_ANAMF</name>